<keyword evidence="4" id="KW-1185">Reference proteome</keyword>
<evidence type="ECO:0000259" key="2">
    <source>
        <dbReference type="Pfam" id="PF03372"/>
    </source>
</evidence>
<gene>
    <name evidence="5" type="primary">LOC104217424</name>
</gene>
<dbReference type="AlphaFoldDB" id="A0A1U7VLX9"/>
<dbReference type="eggNOG" id="KOG1075">
    <property type="taxonomic scope" value="Eukaryota"/>
</dbReference>
<evidence type="ECO:0000256" key="1">
    <source>
        <dbReference type="SAM" id="MobiDB-lite"/>
    </source>
</evidence>
<dbReference type="Pfam" id="PF14111">
    <property type="entry name" value="DUF4283"/>
    <property type="match status" value="1"/>
</dbReference>
<proteinExistence type="predicted"/>
<dbReference type="GeneID" id="104217424"/>
<evidence type="ECO:0000313" key="4">
    <source>
        <dbReference type="Proteomes" id="UP000189701"/>
    </source>
</evidence>
<reference evidence="5" key="2">
    <citation type="submission" date="2025-08" db="UniProtKB">
        <authorList>
            <consortium name="RefSeq"/>
        </authorList>
    </citation>
    <scope>IDENTIFICATION</scope>
    <source>
        <tissue evidence="5">Leaf</tissue>
    </source>
</reference>
<name>A0A1U7VLX9_NICSY</name>
<dbReference type="Gene3D" id="3.60.10.10">
    <property type="entry name" value="Endonuclease/exonuclease/phosphatase"/>
    <property type="match status" value="1"/>
</dbReference>
<feature type="region of interest" description="Disordered" evidence="1">
    <location>
        <begin position="165"/>
        <end position="209"/>
    </location>
</feature>
<dbReference type="PANTHER" id="PTHR33233:SF17">
    <property type="entry name" value="DUF4283 DOMAIN-CONTAINING PROTEIN"/>
    <property type="match status" value="1"/>
</dbReference>
<evidence type="ECO:0000313" key="5">
    <source>
        <dbReference type="RefSeq" id="XP_009765971.1"/>
    </source>
</evidence>
<dbReference type="Proteomes" id="UP000189701">
    <property type="component" value="Unplaced"/>
</dbReference>
<feature type="domain" description="Endonuclease/exonuclease/phosphatase" evidence="2">
    <location>
        <begin position="348"/>
        <end position="465"/>
    </location>
</feature>
<dbReference type="Pfam" id="PF03372">
    <property type="entry name" value="Exo_endo_phos"/>
    <property type="match status" value="1"/>
</dbReference>
<dbReference type="InterPro" id="IPR036691">
    <property type="entry name" value="Endo/exonu/phosph_ase_sf"/>
</dbReference>
<protein>
    <submittedName>
        <fullName evidence="5">Uncharacterized protein LOC104217424</fullName>
    </submittedName>
</protein>
<feature type="region of interest" description="Disordered" evidence="1">
    <location>
        <begin position="235"/>
        <end position="260"/>
    </location>
</feature>
<dbReference type="KEGG" id="nsy:104217424"/>
<accession>A0A1U7VLX9</accession>
<dbReference type="GO" id="GO:0003824">
    <property type="term" value="F:catalytic activity"/>
    <property type="evidence" value="ECO:0007669"/>
    <property type="project" value="InterPro"/>
</dbReference>
<evidence type="ECO:0000259" key="3">
    <source>
        <dbReference type="Pfam" id="PF14111"/>
    </source>
</evidence>
<dbReference type="SUPFAM" id="SSF56219">
    <property type="entry name" value="DNase I-like"/>
    <property type="match status" value="1"/>
</dbReference>
<dbReference type="OrthoDB" id="1742140at2759"/>
<dbReference type="PANTHER" id="PTHR33233">
    <property type="entry name" value="ENDONUCLEASE/EXONUCLEASE/PHOSPHATASE"/>
    <property type="match status" value="1"/>
</dbReference>
<reference evidence="4" key="1">
    <citation type="journal article" date="2013" name="Genome Biol.">
        <title>Reference genomes and transcriptomes of Nicotiana sylvestris and Nicotiana tomentosiformis.</title>
        <authorList>
            <person name="Sierro N."/>
            <person name="Battey J.N."/>
            <person name="Ouadi S."/>
            <person name="Bovet L."/>
            <person name="Goepfert S."/>
            <person name="Bakaher N."/>
            <person name="Peitsch M.C."/>
            <person name="Ivanov N.V."/>
        </authorList>
    </citation>
    <scope>NUCLEOTIDE SEQUENCE [LARGE SCALE GENOMIC DNA]</scope>
</reference>
<dbReference type="RefSeq" id="XP_009765971.1">
    <property type="nucleotide sequence ID" value="XM_009767669.1"/>
</dbReference>
<feature type="domain" description="DUF4283" evidence="3">
    <location>
        <begin position="1"/>
        <end position="63"/>
    </location>
</feature>
<sequence length="482" mass="55876">MEWFIASVWNFTTKPKVYYHNEGYFVVRFNSIEDRDEILYSGPHILGTKPIIRKTWSEKFDFSKEVLQTIPVWAKFSNLPLNCWGAKSLSRISSGLGVPLYADACTTQMDRITYARVLIEMDVIKELSKAIKVTDPTGREFVQGVAYDWIPELCQVEQKDVAPAKSSQVIRGEEETSKPVQSPTRIARGEEEQNWRKATGKSIARSKEKAGEDSISIINEFNILAESGLQLINPRKLGEGSSRKKSQPGEEGEMNKVPRQKEVKKYIRSNKVNMIAILEHKIKEQKAEQIIREITTWWHCLANYEHNSKGRIWLLWDANKIECQVKGKSSQFIHVVVHIKCMNMRFEFTTVYGLHILDDRRHLWRDLVNINNRQQIPWLIMGDYNAIKSRKDRPIGNHVQDVEVRDFNRFINDTGLVEMRTKGRNFTWTNGHTYSRIDRALINAEWMLKMPYLDVCVMDPGCSDHSLLSITLEEKEEIVSKP</sequence>
<dbReference type="InterPro" id="IPR025558">
    <property type="entry name" value="DUF4283"/>
</dbReference>
<organism evidence="4 5">
    <name type="scientific">Nicotiana sylvestris</name>
    <name type="common">Wood tobacco</name>
    <name type="synonym">South American tobacco</name>
    <dbReference type="NCBI Taxonomy" id="4096"/>
    <lineage>
        <taxon>Eukaryota</taxon>
        <taxon>Viridiplantae</taxon>
        <taxon>Streptophyta</taxon>
        <taxon>Embryophyta</taxon>
        <taxon>Tracheophyta</taxon>
        <taxon>Spermatophyta</taxon>
        <taxon>Magnoliopsida</taxon>
        <taxon>eudicotyledons</taxon>
        <taxon>Gunneridae</taxon>
        <taxon>Pentapetalae</taxon>
        <taxon>asterids</taxon>
        <taxon>lamiids</taxon>
        <taxon>Solanales</taxon>
        <taxon>Solanaceae</taxon>
        <taxon>Nicotianoideae</taxon>
        <taxon>Nicotianeae</taxon>
        <taxon>Nicotiana</taxon>
    </lineage>
</organism>
<dbReference type="InterPro" id="IPR005135">
    <property type="entry name" value="Endo/exonuclease/phosphatase"/>
</dbReference>